<dbReference type="GO" id="GO:0016747">
    <property type="term" value="F:acyltransferase activity, transferring groups other than amino-acyl groups"/>
    <property type="evidence" value="ECO:0007669"/>
    <property type="project" value="InterPro"/>
</dbReference>
<sequence>MNNTISEIQIREKQQQDMAELRTLFLEVRQQTFLWIDTSVFTLLDFDKETEEEYILVALAENKVVGFISVWLADNFIHHLYVDNTYHNLGIGTQLLDVIINKIGLPVRLKCVEKNRSAMAFYTKRGFIEKLRGLSDNEVYILFELRQ</sequence>
<feature type="domain" description="N-acetyltransferase" evidence="3">
    <location>
        <begin position="8"/>
        <end position="146"/>
    </location>
</feature>
<dbReference type="PANTHER" id="PTHR43800:SF1">
    <property type="entry name" value="PEPTIDYL-LYSINE N-ACETYLTRANSFERASE YJAB"/>
    <property type="match status" value="1"/>
</dbReference>
<evidence type="ECO:0000313" key="4">
    <source>
        <dbReference type="EMBL" id="MDJ1485469.1"/>
    </source>
</evidence>
<dbReference type="Proteomes" id="UP001241110">
    <property type="component" value="Unassembled WGS sequence"/>
</dbReference>
<dbReference type="SUPFAM" id="SSF55729">
    <property type="entry name" value="Acyl-CoA N-acyltransferases (Nat)"/>
    <property type="match status" value="1"/>
</dbReference>
<accession>A0AAE3QZ89</accession>
<dbReference type="Gene3D" id="3.40.630.30">
    <property type="match status" value="1"/>
</dbReference>
<reference evidence="4" key="1">
    <citation type="submission" date="2023-05" db="EMBL/GenBank/DDBJ databases">
        <authorList>
            <person name="Zhang X."/>
        </authorList>
    </citation>
    <scope>NUCLEOTIDE SEQUENCE</scope>
    <source>
        <strain evidence="4">YF14B1</strain>
    </source>
</reference>
<dbReference type="InterPro" id="IPR000182">
    <property type="entry name" value="GNAT_dom"/>
</dbReference>
<name>A0AAE3QZ89_9BACT</name>
<comment type="caution">
    <text evidence="4">The sequence shown here is derived from an EMBL/GenBank/DDBJ whole genome shotgun (WGS) entry which is preliminary data.</text>
</comment>
<proteinExistence type="predicted"/>
<gene>
    <name evidence="4" type="ORF">QNI16_33575</name>
</gene>
<protein>
    <submittedName>
        <fullName evidence="4">GNAT family N-acetyltransferase</fullName>
    </submittedName>
</protein>
<evidence type="ECO:0000313" key="5">
    <source>
        <dbReference type="Proteomes" id="UP001241110"/>
    </source>
</evidence>
<dbReference type="AlphaFoldDB" id="A0AAE3QZ89"/>
<keyword evidence="1" id="KW-0808">Transferase</keyword>
<dbReference type="EMBL" id="JASJOS010000020">
    <property type="protein sequence ID" value="MDJ1485469.1"/>
    <property type="molecule type" value="Genomic_DNA"/>
</dbReference>
<evidence type="ECO:0000259" key="3">
    <source>
        <dbReference type="PROSITE" id="PS51186"/>
    </source>
</evidence>
<evidence type="ECO:0000256" key="1">
    <source>
        <dbReference type="ARBA" id="ARBA00022679"/>
    </source>
</evidence>
<dbReference type="PROSITE" id="PS51186">
    <property type="entry name" value="GNAT"/>
    <property type="match status" value="1"/>
</dbReference>
<dbReference type="PANTHER" id="PTHR43800">
    <property type="entry name" value="PEPTIDYL-LYSINE N-ACETYLTRANSFERASE YJAB"/>
    <property type="match status" value="1"/>
</dbReference>
<dbReference type="CDD" id="cd04301">
    <property type="entry name" value="NAT_SF"/>
    <property type="match status" value="1"/>
</dbReference>
<dbReference type="Pfam" id="PF00583">
    <property type="entry name" value="Acetyltransf_1"/>
    <property type="match status" value="1"/>
</dbReference>
<dbReference type="RefSeq" id="WP_313988084.1">
    <property type="nucleotide sequence ID" value="NZ_JASJOS010000020.1"/>
</dbReference>
<dbReference type="InterPro" id="IPR016181">
    <property type="entry name" value="Acyl_CoA_acyltransferase"/>
</dbReference>
<organism evidence="4 5">
    <name type="scientific">Xanthocytophaga flava</name>
    <dbReference type="NCBI Taxonomy" id="3048013"/>
    <lineage>
        <taxon>Bacteria</taxon>
        <taxon>Pseudomonadati</taxon>
        <taxon>Bacteroidota</taxon>
        <taxon>Cytophagia</taxon>
        <taxon>Cytophagales</taxon>
        <taxon>Rhodocytophagaceae</taxon>
        <taxon>Xanthocytophaga</taxon>
    </lineage>
</organism>
<evidence type="ECO:0000256" key="2">
    <source>
        <dbReference type="ARBA" id="ARBA00023315"/>
    </source>
</evidence>
<keyword evidence="2" id="KW-0012">Acyltransferase</keyword>